<organism evidence="1 2">
    <name type="scientific">Melanomma pulvis-pyrius CBS 109.77</name>
    <dbReference type="NCBI Taxonomy" id="1314802"/>
    <lineage>
        <taxon>Eukaryota</taxon>
        <taxon>Fungi</taxon>
        <taxon>Dikarya</taxon>
        <taxon>Ascomycota</taxon>
        <taxon>Pezizomycotina</taxon>
        <taxon>Dothideomycetes</taxon>
        <taxon>Pleosporomycetidae</taxon>
        <taxon>Pleosporales</taxon>
        <taxon>Melanommataceae</taxon>
        <taxon>Melanomma</taxon>
    </lineage>
</organism>
<dbReference type="AlphaFoldDB" id="A0A6A6XKM2"/>
<accession>A0A6A6XKM2</accession>
<evidence type="ECO:0000313" key="2">
    <source>
        <dbReference type="Proteomes" id="UP000799757"/>
    </source>
</evidence>
<name>A0A6A6XKM2_9PLEO</name>
<proteinExistence type="predicted"/>
<sequence length="92" mass="10587">MSLFYIDNYTLHITIFFKVSTVGASNVTVLLWPIIETNQVYSVSVFLPPRQLNSTVFVVTITPNYMRHVTLARSSFPSFSERVLCLLWLIMP</sequence>
<reference evidence="1" key="1">
    <citation type="journal article" date="2020" name="Stud. Mycol.">
        <title>101 Dothideomycetes genomes: a test case for predicting lifestyles and emergence of pathogens.</title>
        <authorList>
            <person name="Haridas S."/>
            <person name="Albert R."/>
            <person name="Binder M."/>
            <person name="Bloem J."/>
            <person name="Labutti K."/>
            <person name="Salamov A."/>
            <person name="Andreopoulos B."/>
            <person name="Baker S."/>
            <person name="Barry K."/>
            <person name="Bills G."/>
            <person name="Bluhm B."/>
            <person name="Cannon C."/>
            <person name="Castanera R."/>
            <person name="Culley D."/>
            <person name="Daum C."/>
            <person name="Ezra D."/>
            <person name="Gonzalez J."/>
            <person name="Henrissat B."/>
            <person name="Kuo A."/>
            <person name="Liang C."/>
            <person name="Lipzen A."/>
            <person name="Lutzoni F."/>
            <person name="Magnuson J."/>
            <person name="Mondo S."/>
            <person name="Nolan M."/>
            <person name="Ohm R."/>
            <person name="Pangilinan J."/>
            <person name="Park H.-J."/>
            <person name="Ramirez L."/>
            <person name="Alfaro M."/>
            <person name="Sun H."/>
            <person name="Tritt A."/>
            <person name="Yoshinaga Y."/>
            <person name="Zwiers L.-H."/>
            <person name="Turgeon B."/>
            <person name="Goodwin S."/>
            <person name="Spatafora J."/>
            <person name="Crous P."/>
            <person name="Grigoriev I."/>
        </authorList>
    </citation>
    <scope>NUCLEOTIDE SEQUENCE</scope>
    <source>
        <strain evidence="1">CBS 109.77</strain>
    </source>
</reference>
<dbReference type="EMBL" id="MU001824">
    <property type="protein sequence ID" value="KAF2796728.1"/>
    <property type="molecule type" value="Genomic_DNA"/>
</dbReference>
<dbReference type="Proteomes" id="UP000799757">
    <property type="component" value="Unassembled WGS sequence"/>
</dbReference>
<protein>
    <submittedName>
        <fullName evidence="1">Uncharacterized protein</fullName>
    </submittedName>
</protein>
<gene>
    <name evidence="1" type="ORF">K505DRAFT_157638</name>
</gene>
<keyword evidence="2" id="KW-1185">Reference proteome</keyword>
<evidence type="ECO:0000313" key="1">
    <source>
        <dbReference type="EMBL" id="KAF2796728.1"/>
    </source>
</evidence>